<dbReference type="InterPro" id="IPR036641">
    <property type="entry name" value="HPT_dom_sf"/>
</dbReference>
<evidence type="ECO:0000259" key="2">
    <source>
        <dbReference type="PROSITE" id="PS50894"/>
    </source>
</evidence>
<dbReference type="Proteomes" id="UP000220828">
    <property type="component" value="Unassembled WGS sequence"/>
</dbReference>
<dbReference type="InterPro" id="IPR008207">
    <property type="entry name" value="Sig_transdc_His_kin_Hpt_dom"/>
</dbReference>
<accession>A0A2H3KED4</accession>
<feature type="modified residue" description="Phosphohistidine" evidence="1">
    <location>
        <position position="56"/>
    </location>
</feature>
<feature type="domain" description="HPt" evidence="2">
    <location>
        <begin position="17"/>
        <end position="111"/>
    </location>
</feature>
<dbReference type="EMBL" id="PCMW01000012">
    <property type="protein sequence ID" value="PDS26568.1"/>
    <property type="molecule type" value="Genomic_DNA"/>
</dbReference>
<protein>
    <submittedName>
        <fullName evidence="3">Histidine kinase</fullName>
    </submittedName>
</protein>
<organism evidence="3 4">
    <name type="scientific">Flavobacterium branchiophilum</name>
    <dbReference type="NCBI Taxonomy" id="55197"/>
    <lineage>
        <taxon>Bacteria</taxon>
        <taxon>Pseudomonadati</taxon>
        <taxon>Bacteroidota</taxon>
        <taxon>Flavobacteriia</taxon>
        <taxon>Flavobacteriales</taxon>
        <taxon>Flavobacteriaceae</taxon>
        <taxon>Flavobacterium</taxon>
    </lineage>
</organism>
<dbReference type="GO" id="GO:0000160">
    <property type="term" value="P:phosphorelay signal transduction system"/>
    <property type="evidence" value="ECO:0007669"/>
    <property type="project" value="InterPro"/>
</dbReference>
<sequence>MAIHYNLAKVHQISENDDEFVKEIINLFVSEIPEDLEKIKDAIEIKDYKNAYAFAHKIKPTFDLLSMSLAHTEILQIEAWAKAEGKRKEVKEIFKSIKNQVDNAVKEIKKDFNLK</sequence>
<dbReference type="OMA" id="AHKMKPN"/>
<evidence type="ECO:0000256" key="1">
    <source>
        <dbReference type="PROSITE-ProRule" id="PRU00110"/>
    </source>
</evidence>
<dbReference type="Gene3D" id="1.20.120.160">
    <property type="entry name" value="HPT domain"/>
    <property type="match status" value="1"/>
</dbReference>
<name>A0A2H3KED4_9FLAO</name>
<gene>
    <name evidence="3" type="ORF">B0A77_02020</name>
</gene>
<reference evidence="3 4" key="1">
    <citation type="submission" date="2017-09" db="EMBL/GenBank/DDBJ databases">
        <title>Whole genomes of Flavobacteriaceae.</title>
        <authorList>
            <person name="Stine C."/>
            <person name="Li C."/>
            <person name="Tadesse D."/>
        </authorList>
    </citation>
    <scope>NUCLEOTIDE SEQUENCE [LARGE SCALE GENOMIC DNA]</scope>
    <source>
        <strain evidence="3 4">ATCC 35036</strain>
    </source>
</reference>
<evidence type="ECO:0000313" key="3">
    <source>
        <dbReference type="EMBL" id="PDS26568.1"/>
    </source>
</evidence>
<dbReference type="OrthoDB" id="7478530at2"/>
<keyword evidence="3" id="KW-0418">Kinase</keyword>
<keyword evidence="3" id="KW-0808">Transferase</keyword>
<dbReference type="RefSeq" id="WP_014084599.1">
    <property type="nucleotide sequence ID" value="NZ_CBCSFI010000021.1"/>
</dbReference>
<dbReference type="SUPFAM" id="SSF47226">
    <property type="entry name" value="Histidine-containing phosphotransfer domain, HPT domain"/>
    <property type="match status" value="1"/>
</dbReference>
<proteinExistence type="predicted"/>
<dbReference type="AlphaFoldDB" id="A0A2H3KED4"/>
<keyword evidence="1" id="KW-0597">Phosphoprotein</keyword>
<evidence type="ECO:0000313" key="4">
    <source>
        <dbReference type="Proteomes" id="UP000220828"/>
    </source>
</evidence>
<dbReference type="GO" id="GO:0004672">
    <property type="term" value="F:protein kinase activity"/>
    <property type="evidence" value="ECO:0007669"/>
    <property type="project" value="UniProtKB-ARBA"/>
</dbReference>
<dbReference type="PROSITE" id="PS50894">
    <property type="entry name" value="HPT"/>
    <property type="match status" value="1"/>
</dbReference>
<comment type="caution">
    <text evidence="3">The sequence shown here is derived from an EMBL/GenBank/DDBJ whole genome shotgun (WGS) entry which is preliminary data.</text>
</comment>